<dbReference type="PANTHER" id="PTHR30050:SF4">
    <property type="entry name" value="ATP-BINDING PROTEIN RV3427C IN INSERTION SEQUENCE-RELATED"/>
    <property type="match status" value="1"/>
</dbReference>
<dbReference type="EMBL" id="AP019695">
    <property type="protein sequence ID" value="BBK22290.1"/>
    <property type="molecule type" value="Genomic_DNA"/>
</dbReference>
<name>A0A6N4TKA9_9FIRM</name>
<evidence type="ECO:0000259" key="4">
    <source>
        <dbReference type="SMART" id="SM00382"/>
    </source>
</evidence>
<dbReference type="InterPro" id="IPR028350">
    <property type="entry name" value="DNAC/IstB-like"/>
</dbReference>
<dbReference type="CDD" id="cd00009">
    <property type="entry name" value="AAA"/>
    <property type="match status" value="1"/>
</dbReference>
<dbReference type="PANTHER" id="PTHR30050">
    <property type="entry name" value="CHROMOSOMAL REPLICATION INITIATOR PROTEIN DNAA"/>
    <property type="match status" value="1"/>
</dbReference>
<comment type="similarity">
    <text evidence="1">Belongs to the IS21/IS1162 putative ATP-binding protein family.</text>
</comment>
<evidence type="ECO:0000313" key="6">
    <source>
        <dbReference type="EMBL" id="BBK22845.1"/>
    </source>
</evidence>
<evidence type="ECO:0000313" key="5">
    <source>
        <dbReference type="EMBL" id="BBK22290.1"/>
    </source>
</evidence>
<dbReference type="PIRSF" id="PIRSF003073">
    <property type="entry name" value="DNAC_TnpB_IstB"/>
    <property type="match status" value="1"/>
</dbReference>
<dbReference type="NCBIfam" id="NF038214">
    <property type="entry name" value="IS21_help_AAA"/>
    <property type="match status" value="1"/>
</dbReference>
<dbReference type="KEGG" id="aarg:Aargi30884_17480"/>
<sequence length="245" mass="28495">MSEQTIEKLKKMRLPIMAEEYQNQKDDPGYQDMTFEERLTLMVDREYDARINHTIERNIKNANFYDSNACLEDINYKPERKINKDLINELKTNDYIKNGLSIILIGASGTGKTWISCAFGVNACRQRYRVKYIRLPELMSEFEAAKIQGTYRKTIKQLSKIDLLILDEFLLCSTSESERNDILELMEARSNKKSTILCSQWSPEGWYQKLGEGPVADAILDRILNSSYTILLQGKSMREEYSKIK</sequence>
<dbReference type="InterPro" id="IPR003593">
    <property type="entry name" value="AAA+_ATPase"/>
</dbReference>
<keyword evidence="2" id="KW-0547">Nucleotide-binding</keyword>
<dbReference type="EMBL" id="AP019695">
    <property type="protein sequence ID" value="BBK22845.1"/>
    <property type="molecule type" value="Genomic_DNA"/>
</dbReference>
<dbReference type="InterPro" id="IPR002611">
    <property type="entry name" value="IstB_ATP-bd"/>
</dbReference>
<proteinExistence type="inferred from homology"/>
<dbReference type="RefSeq" id="WP_118277592.1">
    <property type="nucleotide sequence ID" value="NZ_AP019695.1"/>
</dbReference>
<evidence type="ECO:0000256" key="3">
    <source>
        <dbReference type="ARBA" id="ARBA00022840"/>
    </source>
</evidence>
<dbReference type="Gene3D" id="3.40.50.300">
    <property type="entry name" value="P-loop containing nucleotide triphosphate hydrolases"/>
    <property type="match status" value="1"/>
</dbReference>
<dbReference type="InterPro" id="IPR027417">
    <property type="entry name" value="P-loop_NTPase"/>
</dbReference>
<dbReference type="SUPFAM" id="SSF52540">
    <property type="entry name" value="P-loop containing nucleoside triphosphate hydrolases"/>
    <property type="match status" value="1"/>
</dbReference>
<dbReference type="SMART" id="SM00382">
    <property type="entry name" value="AAA"/>
    <property type="match status" value="1"/>
</dbReference>
<reference evidence="7" key="1">
    <citation type="submission" date="2019-05" db="EMBL/GenBank/DDBJ databases">
        <title>Complete genome sequencing of Absiella argi strain JCM 30884.</title>
        <authorList>
            <person name="Sakamoto M."/>
            <person name="Murakami T."/>
            <person name="Mori H."/>
        </authorList>
    </citation>
    <scope>NUCLEOTIDE SEQUENCE [LARGE SCALE GENOMIC DNA]</scope>
    <source>
        <strain evidence="7">JCM 30884</strain>
    </source>
</reference>
<dbReference type="Pfam" id="PF01695">
    <property type="entry name" value="IstB_IS21"/>
    <property type="match status" value="1"/>
</dbReference>
<keyword evidence="3" id="KW-0067">ATP-binding</keyword>
<gene>
    <name evidence="5" type="ORF">Aargi30884_11930</name>
    <name evidence="6" type="ORF">Aargi30884_17480</name>
</gene>
<accession>A0A6N4TKA9</accession>
<evidence type="ECO:0000313" key="7">
    <source>
        <dbReference type="Proteomes" id="UP000464754"/>
    </source>
</evidence>
<evidence type="ECO:0000256" key="1">
    <source>
        <dbReference type="ARBA" id="ARBA00008059"/>
    </source>
</evidence>
<organism evidence="6 7">
    <name type="scientific">Amedibacterium intestinale</name>
    <dbReference type="NCBI Taxonomy" id="2583452"/>
    <lineage>
        <taxon>Bacteria</taxon>
        <taxon>Bacillati</taxon>
        <taxon>Bacillota</taxon>
        <taxon>Erysipelotrichia</taxon>
        <taxon>Erysipelotrichales</taxon>
        <taxon>Erysipelotrichaceae</taxon>
        <taxon>Amedibacterium</taxon>
    </lineage>
</organism>
<dbReference type="KEGG" id="aarg:Aargi30884_11930"/>
<dbReference type="GO" id="GO:0005524">
    <property type="term" value="F:ATP binding"/>
    <property type="evidence" value="ECO:0007669"/>
    <property type="project" value="UniProtKB-KW"/>
</dbReference>
<reference evidence="6" key="2">
    <citation type="journal article" date="2020" name="Int. J. Syst. Evol. Microbiol.">
        <title>Amedibacterium intestinale gen. nov., sp. nov., isolated from human faeces, and reclassification of Eubacterium dolichum Moore et al. 1976 (Approved Lists 1980) as Amedibacillus dolichus gen. nov., comb. nov.</title>
        <authorList>
            <person name="Ikeyama N."/>
            <person name="Toyoda A."/>
            <person name="Morohoshi S."/>
            <person name="Kunihiro T."/>
            <person name="Murakami T."/>
            <person name="Mori H."/>
            <person name="Iino T."/>
            <person name="Ohkuma M."/>
            <person name="Sakamoto M."/>
        </authorList>
    </citation>
    <scope>NUCLEOTIDE SEQUENCE</scope>
    <source>
        <strain evidence="6">JCM 30884</strain>
    </source>
</reference>
<dbReference type="Proteomes" id="UP000464754">
    <property type="component" value="Chromosome"/>
</dbReference>
<dbReference type="InterPro" id="IPR047661">
    <property type="entry name" value="IstB"/>
</dbReference>
<keyword evidence="7" id="KW-1185">Reference proteome</keyword>
<feature type="domain" description="AAA+ ATPase" evidence="4">
    <location>
        <begin position="98"/>
        <end position="231"/>
    </location>
</feature>
<dbReference type="AlphaFoldDB" id="A0A6N4TKA9"/>
<evidence type="ECO:0000256" key="2">
    <source>
        <dbReference type="ARBA" id="ARBA00022741"/>
    </source>
</evidence>
<protein>
    <submittedName>
        <fullName evidence="6">ATPase AAA</fullName>
    </submittedName>
</protein>
<dbReference type="GO" id="GO:0006260">
    <property type="term" value="P:DNA replication"/>
    <property type="evidence" value="ECO:0007669"/>
    <property type="project" value="TreeGrafter"/>
</dbReference>